<dbReference type="Proteomes" id="UP000193922">
    <property type="component" value="Unassembled WGS sequence"/>
</dbReference>
<dbReference type="PANTHER" id="PTHR43176:SF3">
    <property type="entry name" value="3-HYDROXYISOBUTYRYL-COA HYDROLASE, MITOCHONDRIAL"/>
    <property type="match status" value="1"/>
</dbReference>
<protein>
    <recommendedName>
        <fullName evidence="3">3-hydroxyisobutyryl-CoA hydrolase</fullName>
        <ecNumber evidence="3">3.1.2.4</ecNumber>
    </recommendedName>
    <alternativeName>
        <fullName evidence="6">3-hydroxyisobutyryl-coenzyme A hydrolase</fullName>
    </alternativeName>
</protein>
<evidence type="ECO:0000256" key="1">
    <source>
        <dbReference type="ARBA" id="ARBA00001709"/>
    </source>
</evidence>
<dbReference type="GO" id="GO:0006574">
    <property type="term" value="P:L-valine catabolic process"/>
    <property type="evidence" value="ECO:0007669"/>
    <property type="project" value="TreeGrafter"/>
</dbReference>
<feature type="domain" description="Enoyl-CoA hydratase/isomerase" evidence="7">
    <location>
        <begin position="36"/>
        <end position="358"/>
    </location>
</feature>
<accession>A0A1Y1VYV1</accession>
<dbReference type="Gene3D" id="3.90.226.10">
    <property type="entry name" value="2-enoyl-CoA Hydratase, Chain A, domain 1"/>
    <property type="match status" value="1"/>
</dbReference>
<evidence type="ECO:0000256" key="6">
    <source>
        <dbReference type="ARBA" id="ARBA00031181"/>
    </source>
</evidence>
<sequence>MAAAARRLDNIQRTLGTQATSSGDKEVLTSSNLTGRTLVLNRPQALNSLTHEMVKSIKRHLAEWQRSDLCDVVMLRSNSTKAFCAGGDVVKVSSTFKTEGMAKALSFFQDEYQVNHMLAAYPKPVVALMGGFTMGGGVGLSVHAPFRVATESTVFAMPETKIGFFPDVGATFFLPRLDGQTGTFLGMTGHWLRGRDVVYAGIATHYVPNARIPLLEQRLQELGTQDYDAVNDAIEEFVEQPAEFDYGLRDVRAAIDRCFKHNTVEAIEEALEQEGSEWAQSTLATLRKMSPSALKVTLEQLRNGRHLGIRSAFDLELQLAHHRLQSHDMHEGIDALLVRKEKAKWEPASLAGVDMRELHKEYFETGVNYKVPFVMAADFNEYPHKYVLPSEAEIRAIVRGEDPQAGSLGMTREQVIQFFEVQRKRKIGVKEKVAWVLDNKTKVQADSYALQWVQ</sequence>
<dbReference type="OrthoDB" id="1737613at2759"/>
<evidence type="ECO:0000256" key="5">
    <source>
        <dbReference type="ARBA" id="ARBA00023128"/>
    </source>
</evidence>
<dbReference type="InterPro" id="IPR045004">
    <property type="entry name" value="ECH_dom"/>
</dbReference>
<evidence type="ECO:0000256" key="3">
    <source>
        <dbReference type="ARBA" id="ARBA00011915"/>
    </source>
</evidence>
<proteinExistence type="predicted"/>
<organism evidence="8 9">
    <name type="scientific">Linderina pennispora</name>
    <dbReference type="NCBI Taxonomy" id="61395"/>
    <lineage>
        <taxon>Eukaryota</taxon>
        <taxon>Fungi</taxon>
        <taxon>Fungi incertae sedis</taxon>
        <taxon>Zoopagomycota</taxon>
        <taxon>Kickxellomycotina</taxon>
        <taxon>Kickxellomycetes</taxon>
        <taxon>Kickxellales</taxon>
        <taxon>Kickxellaceae</taxon>
        <taxon>Linderina</taxon>
    </lineage>
</organism>
<dbReference type="InterPro" id="IPR029045">
    <property type="entry name" value="ClpP/crotonase-like_dom_sf"/>
</dbReference>
<evidence type="ECO:0000259" key="7">
    <source>
        <dbReference type="Pfam" id="PF16113"/>
    </source>
</evidence>
<comment type="catalytic activity">
    <reaction evidence="1">
        <text>3-hydroxy-2-methylpropanoyl-CoA + H2O = 3-hydroxy-2-methylpropanoate + CoA + H(+)</text>
        <dbReference type="Rhea" id="RHEA:20888"/>
        <dbReference type="ChEBI" id="CHEBI:11805"/>
        <dbReference type="ChEBI" id="CHEBI:15377"/>
        <dbReference type="ChEBI" id="CHEBI:15378"/>
        <dbReference type="ChEBI" id="CHEBI:57287"/>
        <dbReference type="ChEBI" id="CHEBI:57340"/>
        <dbReference type="EC" id="3.1.2.4"/>
    </reaction>
</comment>
<reference evidence="8 9" key="1">
    <citation type="submission" date="2016-07" db="EMBL/GenBank/DDBJ databases">
        <title>Pervasive Adenine N6-methylation of Active Genes in Fungi.</title>
        <authorList>
            <consortium name="DOE Joint Genome Institute"/>
            <person name="Mondo S.J."/>
            <person name="Dannebaum R.O."/>
            <person name="Kuo R.C."/>
            <person name="Labutti K."/>
            <person name="Haridas S."/>
            <person name="Kuo A."/>
            <person name="Salamov A."/>
            <person name="Ahrendt S.R."/>
            <person name="Lipzen A."/>
            <person name="Sullivan W."/>
            <person name="Andreopoulos W.B."/>
            <person name="Clum A."/>
            <person name="Lindquist E."/>
            <person name="Daum C."/>
            <person name="Ramamoorthy G.K."/>
            <person name="Gryganskyi A."/>
            <person name="Culley D."/>
            <person name="Magnuson J.K."/>
            <person name="James T.Y."/>
            <person name="O'Malley M.A."/>
            <person name="Stajich J.E."/>
            <person name="Spatafora J.W."/>
            <person name="Visel A."/>
            <person name="Grigoriev I.V."/>
        </authorList>
    </citation>
    <scope>NUCLEOTIDE SEQUENCE [LARGE SCALE GENOMIC DNA]</scope>
    <source>
        <strain evidence="8 9">ATCC 12442</strain>
    </source>
</reference>
<dbReference type="EMBL" id="MCFD01000015">
    <property type="protein sequence ID" value="ORX66447.1"/>
    <property type="molecule type" value="Genomic_DNA"/>
</dbReference>
<dbReference type="PANTHER" id="PTHR43176">
    <property type="entry name" value="3-HYDROXYISOBUTYRYL-COA HYDROLASE-RELATED"/>
    <property type="match status" value="1"/>
</dbReference>
<dbReference type="RefSeq" id="XP_040740435.1">
    <property type="nucleotide sequence ID" value="XM_040885749.1"/>
</dbReference>
<dbReference type="AlphaFoldDB" id="A0A1Y1VYV1"/>
<comment type="caution">
    <text evidence="8">The sequence shown here is derived from an EMBL/GenBank/DDBJ whole genome shotgun (WGS) entry which is preliminary data.</text>
</comment>
<dbReference type="STRING" id="61395.A0A1Y1VYV1"/>
<dbReference type="CDD" id="cd06558">
    <property type="entry name" value="crotonase-like"/>
    <property type="match status" value="1"/>
</dbReference>
<name>A0A1Y1VYV1_9FUNG</name>
<evidence type="ECO:0000313" key="8">
    <source>
        <dbReference type="EMBL" id="ORX66447.1"/>
    </source>
</evidence>
<keyword evidence="9" id="KW-1185">Reference proteome</keyword>
<comment type="subcellular location">
    <subcellularLocation>
        <location evidence="2">Mitochondrion</location>
    </subcellularLocation>
</comment>
<gene>
    <name evidence="8" type="ORF">DL89DRAFT_260097</name>
</gene>
<dbReference type="EC" id="3.1.2.4" evidence="3"/>
<dbReference type="FunFam" id="3.90.226.10:FF:000026">
    <property type="entry name" value="3-hydroxyisobutyryl-CoA hydrolase, mitochondrial"/>
    <property type="match status" value="1"/>
</dbReference>
<dbReference type="GeneID" id="63802397"/>
<dbReference type="NCBIfam" id="NF004127">
    <property type="entry name" value="PRK05617.1"/>
    <property type="match status" value="1"/>
</dbReference>
<dbReference type="InterPro" id="IPR032259">
    <property type="entry name" value="HIBYL-CoA-H"/>
</dbReference>
<dbReference type="GO" id="GO:0003860">
    <property type="term" value="F:3-hydroxyisobutyryl-CoA hydrolase activity"/>
    <property type="evidence" value="ECO:0007669"/>
    <property type="project" value="UniProtKB-EC"/>
</dbReference>
<evidence type="ECO:0000256" key="4">
    <source>
        <dbReference type="ARBA" id="ARBA00022801"/>
    </source>
</evidence>
<keyword evidence="4" id="KW-0378">Hydrolase</keyword>
<keyword evidence="5" id="KW-0496">Mitochondrion</keyword>
<dbReference type="SUPFAM" id="SSF52096">
    <property type="entry name" value="ClpP/crotonase"/>
    <property type="match status" value="1"/>
</dbReference>
<dbReference type="Pfam" id="PF16113">
    <property type="entry name" value="ECH_2"/>
    <property type="match status" value="1"/>
</dbReference>
<evidence type="ECO:0000256" key="2">
    <source>
        <dbReference type="ARBA" id="ARBA00004173"/>
    </source>
</evidence>
<dbReference type="GO" id="GO:0005739">
    <property type="term" value="C:mitochondrion"/>
    <property type="evidence" value="ECO:0007669"/>
    <property type="project" value="UniProtKB-SubCell"/>
</dbReference>
<evidence type="ECO:0000313" key="9">
    <source>
        <dbReference type="Proteomes" id="UP000193922"/>
    </source>
</evidence>